<dbReference type="AlphaFoldDB" id="A0A1B8G9E7"/>
<dbReference type="EMBL" id="KV460267">
    <property type="protein sequence ID" value="OBT92459.1"/>
    <property type="molecule type" value="Genomic_DNA"/>
</dbReference>
<dbReference type="InterPro" id="IPR001164">
    <property type="entry name" value="ArfGAP_dom"/>
</dbReference>
<evidence type="ECO:0008006" key="7">
    <source>
        <dbReference type="Google" id="ProtNLM"/>
    </source>
</evidence>
<gene>
    <name evidence="5" type="ORF">VE01_09576</name>
</gene>
<feature type="region of interest" description="Disordered" evidence="2">
    <location>
        <begin position="126"/>
        <end position="192"/>
    </location>
</feature>
<dbReference type="InterPro" id="IPR009060">
    <property type="entry name" value="UBA-like_sf"/>
</dbReference>
<feature type="compositionally biased region" description="Polar residues" evidence="2">
    <location>
        <begin position="305"/>
        <end position="334"/>
    </location>
</feature>
<feature type="compositionally biased region" description="Basic and acidic residues" evidence="2">
    <location>
        <begin position="133"/>
        <end position="163"/>
    </location>
</feature>
<feature type="region of interest" description="Disordered" evidence="2">
    <location>
        <begin position="448"/>
        <end position="468"/>
    </location>
</feature>
<sequence length="747" mass="81874">MSSGLSKRQQARNERTLQNLVKSVPGNSTCADCGARNPGWASWSLGIFLCVRCAAVHRGLGTHISKVKSLSMDSWSNEQVENMKQRGNTMSNLIYNPKNTRPPVPVDADEADSAVERFIRNKYKNSAPATNYDDSRDYETSAAYREPESNRREPEPVRRETTSNHHRRTGSADSEDEHPLPAPPQKTSRFGFRSASSIFPMSSKAKREAAARVYLENQNQNDRARRDDDDEGPPPPRKGKPARIFGNSNASDRSVDEWEKKLGQLREMGFKNDRRNSTVLKGFNGNMEKTLETLVRLGEREAPSRSRTPSTAPVSAGLSINPSKDSPASPTPSKNPWDMPPAPLQSSQSTGALSLQDQHIKNNPQQASLNPFGFATSKSQYNLNQQYTNVEQPFQNMSISPNQPLFPHHTGGTAQRQPFMAAAAPSMPSIPQGQYASSPYGAPLQTQYSPATSPGYNPFLQQQPTGQTQSLNVTPVTATAPNPFHTLTRNQTFPMQQGSQAQPQVSMQDYFNLGQQQQQPQLNPYGQQQTPQQPNLFNQMQQPQQQPQLQQLNPYNQPQQMQQQLNPYNNFQQQPQQLLPQQTGRADKTSIMALYGSNPQSPPLPSPQPQQQPQFANLPQQLTQNPYQPQPVNTNQQIGNPTQQQPGVSSPLSSSVGFGGSKNPFMHGSTNPSPFAQPNQNNGTAGGAPQGGLLAASGVGGIGSANGGNPSRHVSQESMSVDPNGWHAHSGRHSPDAFASLSSRAVR</sequence>
<feature type="region of interest" description="Disordered" evidence="2">
    <location>
        <begin position="216"/>
        <end position="256"/>
    </location>
</feature>
<feature type="compositionally biased region" description="Polar residues" evidence="2">
    <location>
        <begin position="344"/>
        <end position="354"/>
    </location>
</feature>
<feature type="region of interest" description="Disordered" evidence="2">
    <location>
        <begin position="593"/>
        <end position="747"/>
    </location>
</feature>
<dbReference type="InterPro" id="IPR015940">
    <property type="entry name" value="UBA"/>
</dbReference>
<dbReference type="SMART" id="SM00105">
    <property type="entry name" value="ArfGap"/>
    <property type="match status" value="1"/>
</dbReference>
<feature type="compositionally biased region" description="Pro residues" evidence="2">
    <location>
        <begin position="600"/>
        <end position="610"/>
    </location>
</feature>
<dbReference type="PANTHER" id="PTHR45705">
    <property type="entry name" value="FI20236P1"/>
    <property type="match status" value="1"/>
</dbReference>
<keyword evidence="1" id="KW-0862">Zinc</keyword>
<dbReference type="InterPro" id="IPR038508">
    <property type="entry name" value="ArfGAP_dom_sf"/>
</dbReference>
<dbReference type="OrthoDB" id="10266696at2759"/>
<feature type="domain" description="UBA" evidence="3">
    <location>
        <begin position="254"/>
        <end position="297"/>
    </location>
</feature>
<evidence type="ECO:0000313" key="5">
    <source>
        <dbReference type="EMBL" id="OBT92459.1"/>
    </source>
</evidence>
<dbReference type="InterPro" id="IPR051718">
    <property type="entry name" value="ARF_GTPase-activating"/>
</dbReference>
<dbReference type="PANTHER" id="PTHR45705:SF7">
    <property type="entry name" value="ACTIVATING PROTEIN FOR ARF, PUTATIVE (AFU_ORTHOLOGUE AFUA_4G09120)-RELATED"/>
    <property type="match status" value="1"/>
</dbReference>
<dbReference type="Proteomes" id="UP000091956">
    <property type="component" value="Unassembled WGS sequence"/>
</dbReference>
<dbReference type="SUPFAM" id="SSF57863">
    <property type="entry name" value="ArfGap/RecO-like zinc finger"/>
    <property type="match status" value="1"/>
</dbReference>
<dbReference type="SUPFAM" id="SSF46934">
    <property type="entry name" value="UBA-like"/>
    <property type="match status" value="1"/>
</dbReference>
<protein>
    <recommendedName>
        <fullName evidence="7">Arf-GAP domain-containing protein</fullName>
    </recommendedName>
</protein>
<dbReference type="InterPro" id="IPR037278">
    <property type="entry name" value="ARFGAP/RecO"/>
</dbReference>
<evidence type="ECO:0000313" key="6">
    <source>
        <dbReference type="Proteomes" id="UP000091956"/>
    </source>
</evidence>
<dbReference type="RefSeq" id="XP_018126192.1">
    <property type="nucleotide sequence ID" value="XM_018278989.2"/>
</dbReference>
<dbReference type="GO" id="GO:0005737">
    <property type="term" value="C:cytoplasm"/>
    <property type="evidence" value="ECO:0007669"/>
    <property type="project" value="TreeGrafter"/>
</dbReference>
<name>A0A1B8G9E7_9PEZI</name>
<dbReference type="PROSITE" id="PS50030">
    <property type="entry name" value="UBA"/>
    <property type="match status" value="1"/>
</dbReference>
<accession>A0A1B8G9E7</accession>
<evidence type="ECO:0000256" key="2">
    <source>
        <dbReference type="SAM" id="MobiDB-lite"/>
    </source>
</evidence>
<dbReference type="GeneID" id="28842962"/>
<reference evidence="6" key="2">
    <citation type="journal article" date="2018" name="Nat. Commun.">
        <title>Extreme sensitivity to ultraviolet light in the fungal pathogen causing white-nose syndrome of bats.</title>
        <authorList>
            <person name="Palmer J.M."/>
            <person name="Drees K.P."/>
            <person name="Foster J.T."/>
            <person name="Lindner D.L."/>
        </authorList>
    </citation>
    <scope>NUCLEOTIDE SEQUENCE [LARGE SCALE GENOMIC DNA]</scope>
    <source>
        <strain evidence="6">UAMH 10579</strain>
    </source>
</reference>
<keyword evidence="1" id="KW-0479">Metal-binding</keyword>
<keyword evidence="6" id="KW-1185">Reference proteome</keyword>
<dbReference type="Pfam" id="PF01412">
    <property type="entry name" value="ArfGap"/>
    <property type="match status" value="1"/>
</dbReference>
<dbReference type="PROSITE" id="PS50115">
    <property type="entry name" value="ARFGAP"/>
    <property type="match status" value="1"/>
</dbReference>
<feature type="compositionally biased region" description="Polar residues" evidence="2">
    <location>
        <begin position="712"/>
        <end position="721"/>
    </location>
</feature>
<evidence type="ECO:0000259" key="4">
    <source>
        <dbReference type="PROSITE" id="PS50115"/>
    </source>
</evidence>
<feature type="domain" description="Arf-GAP" evidence="4">
    <location>
        <begin position="14"/>
        <end position="124"/>
    </location>
</feature>
<dbReference type="STRING" id="342668.A0A1B8G9E7"/>
<feature type="compositionally biased region" description="Polar residues" evidence="2">
    <location>
        <begin position="623"/>
        <end position="645"/>
    </location>
</feature>
<feature type="compositionally biased region" description="Low complexity" evidence="2">
    <location>
        <begin position="646"/>
        <end position="656"/>
    </location>
</feature>
<dbReference type="Gene3D" id="1.10.8.10">
    <property type="entry name" value="DNA helicase RuvA subunit, C-terminal domain"/>
    <property type="match status" value="1"/>
</dbReference>
<evidence type="ECO:0000259" key="3">
    <source>
        <dbReference type="PROSITE" id="PS50030"/>
    </source>
</evidence>
<proteinExistence type="predicted"/>
<keyword evidence="1" id="KW-0863">Zinc-finger</keyword>
<dbReference type="CDD" id="cd08204">
    <property type="entry name" value="ArfGap"/>
    <property type="match status" value="1"/>
</dbReference>
<dbReference type="FunFam" id="1.10.220.150:FF:000026">
    <property type="entry name" value="GTPase activating protein for Arf, putative"/>
    <property type="match status" value="1"/>
</dbReference>
<dbReference type="GO" id="GO:0008270">
    <property type="term" value="F:zinc ion binding"/>
    <property type="evidence" value="ECO:0007669"/>
    <property type="project" value="UniProtKB-KW"/>
</dbReference>
<feature type="region of interest" description="Disordered" evidence="2">
    <location>
        <begin position="298"/>
        <end position="354"/>
    </location>
</feature>
<feature type="compositionally biased region" description="Low complexity" evidence="2">
    <location>
        <begin position="611"/>
        <end position="622"/>
    </location>
</feature>
<reference evidence="5 6" key="1">
    <citation type="submission" date="2016-03" db="EMBL/GenBank/DDBJ databases">
        <title>Comparative genomics of Pseudogymnoascus destructans, the fungus causing white-nose syndrome of bats.</title>
        <authorList>
            <person name="Palmer J.M."/>
            <person name="Drees K.P."/>
            <person name="Foster J.T."/>
            <person name="Lindner D.L."/>
        </authorList>
    </citation>
    <scope>NUCLEOTIDE SEQUENCE [LARGE SCALE GENOMIC DNA]</scope>
    <source>
        <strain evidence="5 6">UAMH 10579</strain>
    </source>
</reference>
<organism evidence="5 6">
    <name type="scientific">Pseudogymnoascus verrucosus</name>
    <dbReference type="NCBI Taxonomy" id="342668"/>
    <lineage>
        <taxon>Eukaryota</taxon>
        <taxon>Fungi</taxon>
        <taxon>Dikarya</taxon>
        <taxon>Ascomycota</taxon>
        <taxon>Pezizomycotina</taxon>
        <taxon>Leotiomycetes</taxon>
        <taxon>Thelebolales</taxon>
        <taxon>Thelebolaceae</taxon>
        <taxon>Pseudogymnoascus</taxon>
    </lineage>
</organism>
<dbReference type="Gene3D" id="1.10.220.150">
    <property type="entry name" value="Arf GTPase activating protein"/>
    <property type="match status" value="1"/>
</dbReference>
<dbReference type="GO" id="GO:0005096">
    <property type="term" value="F:GTPase activator activity"/>
    <property type="evidence" value="ECO:0007669"/>
    <property type="project" value="InterPro"/>
</dbReference>
<evidence type="ECO:0000256" key="1">
    <source>
        <dbReference type="PROSITE-ProRule" id="PRU00288"/>
    </source>
</evidence>
<dbReference type="PRINTS" id="PR00405">
    <property type="entry name" value="REVINTRACTNG"/>
</dbReference>